<dbReference type="OrthoDB" id="421951at2759"/>
<dbReference type="Pfam" id="PF04970">
    <property type="entry name" value="LRAT"/>
    <property type="match status" value="1"/>
</dbReference>
<dbReference type="PANTHER" id="PTHR46137">
    <property type="entry name" value="OS05G0310600 PROTEIN"/>
    <property type="match status" value="1"/>
</dbReference>
<dbReference type="EMBL" id="CM001883">
    <property type="protein sequence ID" value="EOY11031.1"/>
    <property type="molecule type" value="Genomic_DNA"/>
</dbReference>
<evidence type="ECO:0000259" key="1">
    <source>
        <dbReference type="PROSITE" id="PS51934"/>
    </source>
</evidence>
<keyword evidence="3" id="KW-1185">Reference proteome</keyword>
<accession>A0A061F1V8</accession>
<dbReference type="Gramene" id="Tc05v2_t023220.2">
    <property type="protein sequence ID" value="Tc05v2_p023220.2"/>
    <property type="gene ID" value="Tc05v2_g023200"/>
</dbReference>
<dbReference type="Gramene" id="EOY11031">
    <property type="protein sequence ID" value="EOY11031"/>
    <property type="gene ID" value="TCM_026303"/>
</dbReference>
<dbReference type="PANTHER" id="PTHR46137:SF10">
    <property type="entry name" value="LRAT DOMAIN-CONTAINING PROTEIN"/>
    <property type="match status" value="1"/>
</dbReference>
<dbReference type="Gene3D" id="3.90.1720.10">
    <property type="entry name" value="endopeptidase domain like (from Nostoc punctiforme)"/>
    <property type="match status" value="1"/>
</dbReference>
<gene>
    <name evidence="2" type="ORF">TCM_026303</name>
</gene>
<feature type="domain" description="LRAT" evidence="1">
    <location>
        <begin position="15"/>
        <end position="161"/>
    </location>
</feature>
<dbReference type="Proteomes" id="UP000026915">
    <property type="component" value="Chromosome 5"/>
</dbReference>
<evidence type="ECO:0000313" key="2">
    <source>
        <dbReference type="EMBL" id="EOY11031.1"/>
    </source>
</evidence>
<evidence type="ECO:0000313" key="3">
    <source>
        <dbReference type="Proteomes" id="UP000026915"/>
    </source>
</evidence>
<proteinExistence type="predicted"/>
<reference evidence="2 3" key="1">
    <citation type="journal article" date="2013" name="Genome Biol.">
        <title>The genome sequence of the most widely cultivated cacao type and its use to identify candidate genes regulating pod color.</title>
        <authorList>
            <person name="Motamayor J.C."/>
            <person name="Mockaitis K."/>
            <person name="Schmutz J."/>
            <person name="Haiminen N."/>
            <person name="Iii D.L."/>
            <person name="Cornejo O."/>
            <person name="Findley S.D."/>
            <person name="Zheng P."/>
            <person name="Utro F."/>
            <person name="Royaert S."/>
            <person name="Saski C."/>
            <person name="Jenkins J."/>
            <person name="Podicheti R."/>
            <person name="Zhao M."/>
            <person name="Scheffler B.E."/>
            <person name="Stack J.C."/>
            <person name="Feltus F.A."/>
            <person name="Mustiga G.M."/>
            <person name="Amores F."/>
            <person name="Phillips W."/>
            <person name="Marelli J.P."/>
            <person name="May G.D."/>
            <person name="Shapiro H."/>
            <person name="Ma J."/>
            <person name="Bustamante C.D."/>
            <person name="Schnell R.J."/>
            <person name="Main D."/>
            <person name="Gilbert D."/>
            <person name="Parida L."/>
            <person name="Kuhn D.N."/>
        </authorList>
    </citation>
    <scope>NUCLEOTIDE SEQUENCE [LARGE SCALE GENOMIC DNA]</scope>
    <source>
        <strain evidence="3">cv. Matina 1-6</strain>
    </source>
</reference>
<dbReference type="AlphaFoldDB" id="A0A061F1V8"/>
<dbReference type="InParanoid" id="A0A061F1V8"/>
<protein>
    <submittedName>
        <fullName evidence="2">NC domain-containing-related-like protein</fullName>
    </submittedName>
</protein>
<dbReference type="PROSITE" id="PS51934">
    <property type="entry name" value="LRAT"/>
    <property type="match status" value="1"/>
</dbReference>
<dbReference type="eggNOG" id="ENOG502QSKS">
    <property type="taxonomic scope" value="Eukaryota"/>
</dbReference>
<name>A0A061F1V8_THECC</name>
<sequence length="190" mass="21362">MPVRRDALRPGDHIYSDRCASIYFHHGIYVGKGTVTKSDDEKEEIDDAVIHFMGVGKSTNRNACKRCGHSSRRIGVVITCLDCFLEGHSLYVYEYDVPYLKLRFKRSGTCSVNPSRPADEVVNTAFDILQNQSFGKKYNFFFNNCEDFATRCKTGEAMSNQFAGLFFGFSLPGVVGYRAAKGIYEAVTED</sequence>
<dbReference type="InterPro" id="IPR007053">
    <property type="entry name" value="LRAT_dom"/>
</dbReference>
<organism evidence="2 3">
    <name type="scientific">Theobroma cacao</name>
    <name type="common">Cacao</name>
    <name type="synonym">Cocoa</name>
    <dbReference type="NCBI Taxonomy" id="3641"/>
    <lineage>
        <taxon>Eukaryota</taxon>
        <taxon>Viridiplantae</taxon>
        <taxon>Streptophyta</taxon>
        <taxon>Embryophyta</taxon>
        <taxon>Tracheophyta</taxon>
        <taxon>Spermatophyta</taxon>
        <taxon>Magnoliopsida</taxon>
        <taxon>eudicotyledons</taxon>
        <taxon>Gunneridae</taxon>
        <taxon>Pentapetalae</taxon>
        <taxon>rosids</taxon>
        <taxon>malvids</taxon>
        <taxon>Malvales</taxon>
        <taxon>Malvaceae</taxon>
        <taxon>Byttnerioideae</taxon>
        <taxon>Theobroma</taxon>
    </lineage>
</organism>
<dbReference type="STRING" id="3641.A0A061F1V8"/>
<dbReference type="HOGENOM" id="CLU_062156_1_0_1"/>
<dbReference type="OMA" id="VIHFMGV"/>